<feature type="region of interest" description="Disordered" evidence="18">
    <location>
        <begin position="913"/>
        <end position="988"/>
    </location>
</feature>
<dbReference type="InterPro" id="IPR018957">
    <property type="entry name" value="Znf_C3HC4_RING-type"/>
</dbReference>
<evidence type="ECO:0000256" key="8">
    <source>
        <dbReference type="ARBA" id="ARBA00022723"/>
    </source>
</evidence>
<evidence type="ECO:0000256" key="5">
    <source>
        <dbReference type="ARBA" id="ARBA00012483"/>
    </source>
</evidence>
<dbReference type="PROSITE" id="PS50800">
    <property type="entry name" value="SAP"/>
    <property type="match status" value="1"/>
</dbReference>
<dbReference type="GO" id="GO:0006281">
    <property type="term" value="P:DNA repair"/>
    <property type="evidence" value="ECO:0007669"/>
    <property type="project" value="UniProtKB-KW"/>
</dbReference>
<dbReference type="AlphaFoldDB" id="A0A9Q9DRG9"/>
<dbReference type="EC" id="2.3.2.27" evidence="5"/>
<organism evidence="21 22">
    <name type="scientific">Curvularia clavata</name>
    <dbReference type="NCBI Taxonomy" id="95742"/>
    <lineage>
        <taxon>Eukaryota</taxon>
        <taxon>Fungi</taxon>
        <taxon>Dikarya</taxon>
        <taxon>Ascomycota</taxon>
        <taxon>Pezizomycotina</taxon>
        <taxon>Dothideomycetes</taxon>
        <taxon>Pleosporomycetidae</taxon>
        <taxon>Pleosporales</taxon>
        <taxon>Pleosporineae</taxon>
        <taxon>Pleosporaceae</taxon>
        <taxon>Curvularia</taxon>
    </lineage>
</organism>
<evidence type="ECO:0000259" key="20">
    <source>
        <dbReference type="PROSITE" id="PS51908"/>
    </source>
</evidence>
<dbReference type="VEuPathDB" id="FungiDB:yc1106_03304"/>
<name>A0A9Q9DRG9_CURCL</name>
<accession>A0A9Q9DRG9</accession>
<dbReference type="InterPro" id="IPR035985">
    <property type="entry name" value="Ubiquitin-activating_enz"/>
</dbReference>
<dbReference type="SUPFAM" id="SSF57850">
    <property type="entry name" value="RING/U-box"/>
    <property type="match status" value="1"/>
</dbReference>
<feature type="domain" description="UBZ4-type" evidence="20">
    <location>
        <begin position="760"/>
        <end position="787"/>
    </location>
</feature>
<feature type="region of interest" description="Disordered" evidence="18">
    <location>
        <begin position="1032"/>
        <end position="1069"/>
    </location>
</feature>
<evidence type="ECO:0000256" key="2">
    <source>
        <dbReference type="ARBA" id="ARBA00004123"/>
    </source>
</evidence>
<evidence type="ECO:0000256" key="14">
    <source>
        <dbReference type="ARBA" id="ARBA00023204"/>
    </source>
</evidence>
<sequence length="1250" mass="137918">MADLPPPVQGPTAKEKKYDRQLRLWGATGQAALEASHILLINSGPGVVGVETLKNLVLPCIGDFTIQDSAVVSEADLGVNFFLEDSHLGGFRAEHTCNLLKELNPDVRGHFITEPIESWLSQPDALRPYTLIIATAPIRPDILTKLRSHTDAALVPLFYIHSVGFYAHFSVHLPPAFPIVDTHPSPETTSDLRLLQPWPELVQYAEEKTADLENMKEEDHGHVPWIALLLHFLEKWKKGHGGEVPQTYKEKTEFRTSVSQAARTNNPEGGEENFDEAVAAVLKSLNPPQASSAVKEIFTAPECLLIREDSPSFWVIANAIGLFYTKYNVLPVPGSVPDMKARSADYIQLQNVYKSKARRDLAEVVESVRFLERNANRSTAIDEKDIETFCKNAAHIKLVRGRPFHVVQTGEKIKWGDRAKSIAQTLTFPDSQIPLYIAFLAWDEFAATHDKDGLGGAPQVAGENNPDADAEKLTGIALKITDDLIKEANASLEEEEYNAIKSQVREYASELARAGGAELHNIGALAGGIVSQEVIKVITEQYIPVDNTCVFDGIKSKSTVFKAWINDDMAGSQASSRDGAYATEVASDARLTNLPVNIRSPPILPVRNRPMDSSFDLPDSTDWIETSLPAFEPLEAALRCEVCKEFYNNPVITSCYHTFCSICDRLIPNIAVREVVMRFQEARPKALELARARKEEEAQAGSKKKRKIDDTDMEENENVRHTRSRKTRSKSQRNAGRTESPDEVADSEDDEDDDFVPGGMVKCPVCNRAMKEELVYNHLDTCTGSDASQGRNTRSKTKPAFPALQTRKIEPTPPPTRLSQLNYTMMKETALRKKLQETGIPNWGSKDLMKKRHIEWVNIYNSNCDSDENEWETTQGGKANNKESKIMKKDFDGEGYAKSHKTEFEDLIARARQKRATPKADGEEQNTPVEEQRIESRDETTANGNNPPHGESLPNHASPGTHVPAYGAQSPYKVNESTPTSLPAKGGAANSTLTTLARKPDDSVEGLQHPLEGSNRKVPIYTMPEDPVRDIEDEGSDSEGTEKVLTPTKGKAKPTSMNAPSLQLDFTKPPFATSGQSTLGGEEDIEKTEQMEAEQCSMGEAKGNIARASTPIPSLASPTETGQHHKANGMPPAKTHQVYTVQRPSPPTLEEQTSSSTSQIPSLLRVLDANLHPQPHLLRPLAEGDEQSGHTRLYPLLYHQLHPSAIKSVWMTKVVTSLSAPFVLALTKATAHALALIPSAPGKQIRVYLP</sequence>
<feature type="compositionally biased region" description="Low complexity" evidence="18">
    <location>
        <begin position="1148"/>
        <end position="1159"/>
    </location>
</feature>
<dbReference type="InterPro" id="IPR039577">
    <property type="entry name" value="Rad18"/>
</dbReference>
<feature type="compositionally biased region" description="Basic and acidic residues" evidence="18">
    <location>
        <begin position="930"/>
        <end position="940"/>
    </location>
</feature>
<dbReference type="GO" id="GO:0097505">
    <property type="term" value="C:Rad6-Rad18 complex"/>
    <property type="evidence" value="ECO:0007669"/>
    <property type="project" value="TreeGrafter"/>
</dbReference>
<dbReference type="GO" id="GO:0008270">
    <property type="term" value="F:zinc ion binding"/>
    <property type="evidence" value="ECO:0007669"/>
    <property type="project" value="UniProtKB-KW"/>
</dbReference>
<keyword evidence="12" id="KW-0862">Zinc</keyword>
<dbReference type="PANTHER" id="PTHR14134">
    <property type="entry name" value="E3 UBIQUITIN-PROTEIN LIGASE RAD18"/>
    <property type="match status" value="1"/>
</dbReference>
<keyword evidence="9 17" id="KW-0227">DNA damage</keyword>
<dbReference type="Pfam" id="PF00899">
    <property type="entry name" value="ThiF"/>
    <property type="match status" value="1"/>
</dbReference>
<dbReference type="Gene3D" id="3.40.50.720">
    <property type="entry name" value="NAD(P)-binding Rossmann-like Domain"/>
    <property type="match status" value="2"/>
</dbReference>
<protein>
    <recommendedName>
        <fullName evidence="6">Postreplication repair E3 ubiquitin-protein ligase RAD18</fullName>
        <ecNumber evidence="5">2.3.2.27</ecNumber>
    </recommendedName>
    <alternativeName>
        <fullName evidence="16">RING-type E3 ubiquitin transferase RAD18</fullName>
    </alternativeName>
</protein>
<keyword evidence="10 17" id="KW-0863">Zinc-finger</keyword>
<comment type="pathway">
    <text evidence="3">Protein modification; protein ubiquitination.</text>
</comment>
<feature type="region of interest" description="Disordered" evidence="18">
    <location>
        <begin position="1115"/>
        <end position="1159"/>
    </location>
</feature>
<keyword evidence="11" id="KW-0833">Ubl conjugation pathway</keyword>
<keyword evidence="13" id="KW-0238">DNA-binding</keyword>
<dbReference type="InterPro" id="IPR006642">
    <property type="entry name" value="Rad18_UBZ4"/>
</dbReference>
<dbReference type="GO" id="GO:0003697">
    <property type="term" value="F:single-stranded DNA binding"/>
    <property type="evidence" value="ECO:0007669"/>
    <property type="project" value="InterPro"/>
</dbReference>
<evidence type="ECO:0000256" key="1">
    <source>
        <dbReference type="ARBA" id="ARBA00000900"/>
    </source>
</evidence>
<evidence type="ECO:0000313" key="21">
    <source>
        <dbReference type="EMBL" id="USP76030.1"/>
    </source>
</evidence>
<dbReference type="Proteomes" id="UP001056012">
    <property type="component" value="Chromosome 2"/>
</dbReference>
<evidence type="ECO:0000256" key="3">
    <source>
        <dbReference type="ARBA" id="ARBA00004906"/>
    </source>
</evidence>
<evidence type="ECO:0000313" key="22">
    <source>
        <dbReference type="Proteomes" id="UP001056012"/>
    </source>
</evidence>
<dbReference type="InterPro" id="IPR003034">
    <property type="entry name" value="SAP_dom"/>
</dbReference>
<dbReference type="EMBL" id="CP089275">
    <property type="protein sequence ID" value="USP76030.1"/>
    <property type="molecule type" value="Genomic_DNA"/>
</dbReference>
<dbReference type="SMART" id="SM00184">
    <property type="entry name" value="RING"/>
    <property type="match status" value="1"/>
</dbReference>
<evidence type="ECO:0000256" key="11">
    <source>
        <dbReference type="ARBA" id="ARBA00022786"/>
    </source>
</evidence>
<keyword evidence="8" id="KW-0479">Metal-binding</keyword>
<dbReference type="Pfam" id="PF00097">
    <property type="entry name" value="zf-C3HC4"/>
    <property type="match status" value="1"/>
</dbReference>
<keyword evidence="14 17" id="KW-0234">DNA repair</keyword>
<feature type="region of interest" description="Disordered" evidence="18">
    <location>
        <begin position="691"/>
        <end position="758"/>
    </location>
</feature>
<feature type="domain" description="SAP" evidence="19">
    <location>
        <begin position="823"/>
        <end position="857"/>
    </location>
</feature>
<feature type="compositionally biased region" description="Acidic residues" evidence="18">
    <location>
        <begin position="741"/>
        <end position="755"/>
    </location>
</feature>
<gene>
    <name evidence="21" type="ORF">yc1106_03304</name>
</gene>
<reference evidence="21" key="1">
    <citation type="submission" date="2021-12" db="EMBL/GenBank/DDBJ databases">
        <title>Curvularia clavata genome.</title>
        <authorList>
            <person name="Cao Y."/>
        </authorList>
    </citation>
    <scope>NUCLEOTIDE SEQUENCE</scope>
    <source>
        <strain evidence="21">Yc1106</strain>
    </source>
</reference>
<evidence type="ECO:0000256" key="17">
    <source>
        <dbReference type="PROSITE-ProRule" id="PRU01256"/>
    </source>
</evidence>
<dbReference type="InterPro" id="IPR013083">
    <property type="entry name" value="Znf_RING/FYVE/PHD"/>
</dbReference>
<dbReference type="GO" id="GO:0006301">
    <property type="term" value="P:DNA damage tolerance"/>
    <property type="evidence" value="ECO:0007669"/>
    <property type="project" value="InterPro"/>
</dbReference>
<evidence type="ECO:0000256" key="12">
    <source>
        <dbReference type="ARBA" id="ARBA00022833"/>
    </source>
</evidence>
<dbReference type="PROSITE" id="PS51908">
    <property type="entry name" value="ZF_UBZ4"/>
    <property type="match status" value="1"/>
</dbReference>
<dbReference type="InterPro" id="IPR000594">
    <property type="entry name" value="ThiF_NAD_FAD-bd"/>
</dbReference>
<comment type="subcellular location">
    <subcellularLocation>
        <location evidence="2">Nucleus</location>
    </subcellularLocation>
</comment>
<evidence type="ECO:0000256" key="15">
    <source>
        <dbReference type="ARBA" id="ARBA00023242"/>
    </source>
</evidence>
<dbReference type="GO" id="GO:0008641">
    <property type="term" value="F:ubiquitin-like modifier activating enzyme activity"/>
    <property type="evidence" value="ECO:0007669"/>
    <property type="project" value="InterPro"/>
</dbReference>
<dbReference type="InterPro" id="IPR001841">
    <property type="entry name" value="Znf_RING"/>
</dbReference>
<feature type="compositionally biased region" description="Basic residues" evidence="18">
    <location>
        <begin position="721"/>
        <end position="731"/>
    </location>
</feature>
<evidence type="ECO:0000256" key="10">
    <source>
        <dbReference type="ARBA" id="ARBA00022771"/>
    </source>
</evidence>
<dbReference type="OrthoDB" id="1708823at2759"/>
<keyword evidence="7" id="KW-0808">Transferase</keyword>
<dbReference type="Gene3D" id="3.30.40.10">
    <property type="entry name" value="Zinc/RING finger domain, C3HC4 (zinc finger)"/>
    <property type="match status" value="1"/>
</dbReference>
<keyword evidence="22" id="KW-1185">Reference proteome</keyword>
<dbReference type="GO" id="GO:0006513">
    <property type="term" value="P:protein monoubiquitination"/>
    <property type="evidence" value="ECO:0007669"/>
    <property type="project" value="InterPro"/>
</dbReference>
<evidence type="ECO:0000256" key="16">
    <source>
        <dbReference type="ARBA" id="ARBA00031783"/>
    </source>
</evidence>
<evidence type="ECO:0000256" key="18">
    <source>
        <dbReference type="SAM" id="MobiDB-lite"/>
    </source>
</evidence>
<comment type="similarity">
    <text evidence="4">Belongs to the RAD18 family.</text>
</comment>
<evidence type="ECO:0000256" key="4">
    <source>
        <dbReference type="ARBA" id="ARBA00009506"/>
    </source>
</evidence>
<proteinExistence type="inferred from homology"/>
<dbReference type="SMART" id="SM00734">
    <property type="entry name" value="ZnF_Rad18"/>
    <property type="match status" value="1"/>
</dbReference>
<dbReference type="GO" id="GO:0061630">
    <property type="term" value="F:ubiquitin protein ligase activity"/>
    <property type="evidence" value="ECO:0007669"/>
    <property type="project" value="UniProtKB-EC"/>
</dbReference>
<dbReference type="FunFam" id="3.40.50.720:FF:000860">
    <property type="entry name" value="NEDD8-activating enzyme E1 regulatory subunit"/>
    <property type="match status" value="1"/>
</dbReference>
<dbReference type="SUPFAM" id="SSF69572">
    <property type="entry name" value="Activating enzymes of the ubiquitin-like proteins"/>
    <property type="match status" value="1"/>
</dbReference>
<dbReference type="GO" id="GO:0005634">
    <property type="term" value="C:nucleus"/>
    <property type="evidence" value="ECO:0007669"/>
    <property type="project" value="UniProtKB-SubCell"/>
</dbReference>
<comment type="catalytic activity">
    <reaction evidence="1">
        <text>S-ubiquitinyl-[E2 ubiquitin-conjugating enzyme]-L-cysteine + [acceptor protein]-L-lysine = [E2 ubiquitin-conjugating enzyme]-L-cysteine + N(6)-ubiquitinyl-[acceptor protein]-L-lysine.</text>
        <dbReference type="EC" id="2.3.2.27"/>
    </reaction>
</comment>
<dbReference type="SMART" id="SM00513">
    <property type="entry name" value="SAP"/>
    <property type="match status" value="1"/>
</dbReference>
<evidence type="ECO:0000256" key="13">
    <source>
        <dbReference type="ARBA" id="ARBA00023125"/>
    </source>
</evidence>
<evidence type="ECO:0000256" key="9">
    <source>
        <dbReference type="ARBA" id="ARBA00022763"/>
    </source>
</evidence>
<evidence type="ECO:0000259" key="19">
    <source>
        <dbReference type="PROSITE" id="PS50800"/>
    </source>
</evidence>
<evidence type="ECO:0000256" key="7">
    <source>
        <dbReference type="ARBA" id="ARBA00022679"/>
    </source>
</evidence>
<keyword evidence="15" id="KW-0539">Nucleus</keyword>
<dbReference type="PANTHER" id="PTHR14134:SF2">
    <property type="entry name" value="E3 UBIQUITIN-PROTEIN LIGASE RAD18"/>
    <property type="match status" value="1"/>
</dbReference>
<evidence type="ECO:0000256" key="6">
    <source>
        <dbReference type="ARBA" id="ARBA00015551"/>
    </source>
</evidence>